<reference evidence="1" key="1">
    <citation type="submission" date="2022-06" db="EMBL/GenBank/DDBJ databases">
        <title>Akkermansia biwalacus sp. nov., an anaerobic mucin-degrading bacterium isolated from human intestine.</title>
        <authorList>
            <person name="Kobayashi Y."/>
            <person name="Inoue S."/>
            <person name="Kawahara T."/>
            <person name="Kohda N."/>
        </authorList>
    </citation>
    <scope>NUCLEOTIDE SEQUENCE</scope>
    <source>
        <strain evidence="1">WON2089</strain>
    </source>
</reference>
<dbReference type="CDD" id="cd09757">
    <property type="entry name" value="Cas8c_I-C"/>
    <property type="match status" value="1"/>
</dbReference>
<protein>
    <submittedName>
        <fullName evidence="1">Type I-C CRISPR-associated protein Cas8c/Csd1</fullName>
    </submittedName>
</protein>
<dbReference type="Pfam" id="PF09709">
    <property type="entry name" value="Cas_Csd1"/>
    <property type="match status" value="1"/>
</dbReference>
<dbReference type="EMBL" id="AP025943">
    <property type="protein sequence ID" value="BDL44892.1"/>
    <property type="molecule type" value="Genomic_DNA"/>
</dbReference>
<evidence type="ECO:0000313" key="1">
    <source>
        <dbReference type="EMBL" id="BDL44892.1"/>
    </source>
</evidence>
<dbReference type="Proteomes" id="UP001062263">
    <property type="component" value="Chromosome"/>
</dbReference>
<organism evidence="1 2">
    <name type="scientific">Akkermansia biwaensis</name>
    <dbReference type="NCBI Taxonomy" id="2946555"/>
    <lineage>
        <taxon>Bacteria</taxon>
        <taxon>Pseudomonadati</taxon>
        <taxon>Verrucomicrobiota</taxon>
        <taxon>Verrucomicrobiia</taxon>
        <taxon>Verrucomicrobiales</taxon>
        <taxon>Akkermansiaceae</taxon>
        <taxon>Akkermansia</taxon>
    </lineage>
</organism>
<gene>
    <name evidence="1" type="ORF">Abiwalacus_24660</name>
</gene>
<dbReference type="RefSeq" id="WP_215458877.1">
    <property type="nucleotide sequence ID" value="NZ_AP025943.1"/>
</dbReference>
<name>A0ABN6QM84_9BACT</name>
<accession>A0ABN6QM84</accession>
<proteinExistence type="predicted"/>
<sequence length="623" mass="70967">MESWKFLHFNKLYIEMILQELAKLYDRLSDDPDAEVPGRGTSIQNIGFRITLDEEGTLVGIDDIRSVQKGKSSLVSIPMQVLGGGKSSGSGFNASFLWDNCGYLLGFKGNGDENPGRTRKAFEALRDKHLQFEEQISHPAFSAVCRFLEQWNPDKILGYLNDEKLCLCNGIFRIQGNSRHVHELSEIRDWWLKQGGMELWKGEGEDQETGMCLVSGRIAPLALLHEPVIKGVRNAQMSGAKLVSYNCASFLSYGKEKGFNAPVSEDRAFAYCCGLNYLLSRQETRIFMGDATMVFWADAPVAEMNAIMAEFMAGMVPPHDFSPNAVPVSAMDENVLQKTHALLKKMVQGKLGYDDLSYGDARFFILGLSPNSTRLAVRLWYESSFGVIMEALQSHYRDMQLQRQWTEDNSRHPEPLLPSPYAVLRETAREMKDVSPLLTGAYIKSIFLNNPYPDSLPLSILRRIKADRKISYIRCAALKAWLVRRQKKHFQQQTITPMLDIENKQPGYLQGRLFAVYVKTQEDVFKGRTLNTTIRDSYYASASTSPCFVMSRLARLYSQHLGKLSYREKIAREELVQEIQDKVDIATLPKFLDLEQQAYFNLGYYHQINDFCKKKESIQTEEQ</sequence>
<dbReference type="InterPro" id="IPR010144">
    <property type="entry name" value="CRISPR-assoc_prot_Csd1-typ"/>
</dbReference>
<keyword evidence="2" id="KW-1185">Reference proteome</keyword>
<evidence type="ECO:0000313" key="2">
    <source>
        <dbReference type="Proteomes" id="UP001062263"/>
    </source>
</evidence>
<dbReference type="NCBIfam" id="TIGR01863">
    <property type="entry name" value="cas_Csd1"/>
    <property type="match status" value="1"/>
</dbReference>